<dbReference type="GO" id="GO:0097539">
    <property type="term" value="C:ciliary transition fiber"/>
    <property type="evidence" value="ECO:0007669"/>
    <property type="project" value="InterPro"/>
</dbReference>
<keyword evidence="1" id="KW-0175">Coiled coil</keyword>
<feature type="region of interest" description="Disordered" evidence="2">
    <location>
        <begin position="321"/>
        <end position="379"/>
    </location>
</feature>
<feature type="compositionally biased region" description="Basic and acidic residues" evidence="2">
    <location>
        <begin position="323"/>
        <end position="333"/>
    </location>
</feature>
<evidence type="ECO:0000256" key="1">
    <source>
        <dbReference type="SAM" id="Coils"/>
    </source>
</evidence>
<feature type="compositionally biased region" description="Basic and acidic residues" evidence="2">
    <location>
        <begin position="137"/>
        <end position="151"/>
    </location>
</feature>
<proteinExistence type="predicted"/>
<sequence>MTSGRGFNIAMMADLSDKSDVDPEELAKMVEDMDDLDNDLFGSTLSKPKSGTSIQSKEPDNQILSGAKKRVVFRDFNEDDPLADLLSDEETFQQKSKQAVSKPKGSKMADLFGLKNTNPTEHVKSPIKQSTISSFSKSEETKPKTFTRDPDWLGIMDETPSYHQESNIQKVVQNPKTVFDSKNDVVAELPDRPTSTSEKIKKSSLMEDLFGNKPRTTPSKELNPRKDPIRPGIETPVTQPRQEAAKIESKSLGIGYAPTVSAPREPRRGRRGSGVINDPLGILSLSSTHVEQPPPNATEDDTPKNNQLSLLKEKENILTLSEKGTKAVSKDSLPEWLGGPKKSKEEKLEGEKQTFLSNANQKDDLPKVSQPVENSTLSQDIQSVQEPVLIQQSSLDYDKINYPEHMSLLMGTQFDQQAAIMSMQQQEHELRIATTLSRQNEQLSQLLESQKNRLNEQERQFNMLIKKQIDRQILLETQMKIQQERINNHIQTLMAQPNSVPMTFVVNKNLNNGMNEEPKNKEEESESLVHKLQMEKLYLENTLETLKETHDREITIIEESYKKQITIMQEAVEKLEIRMRHDSEVMEADYEAKIEKLKEEKRNLESVYTEEIEKLKKEHEGSLRDIHERHRRSVILLEKEHAETIESINKAKELERQAIGTTKSYSTDLTAVLDKAQSAIEGIQSLHDKIQDKNIETEETRKNYLNKQVEHLELLKKQVEKHENTLNAERSQLMEAAQKMEIGAIRMISEFQKRSIENNEAEERLKSREQSLVRDRELFNEQVQWERSYLQVIKETWLKEQERQNKLIAQEREAIASEKAKLEVTSRLKIGSDDTAKAEIEAALKAAQDAAANANQERQKWRERVSELESQRQILREKESQLVLRAKELEDLTQSALEKREEGLRALREARRIENQNKEKAAQWQLQIEALAQRENKLATDKLALARERLAIRVNQAERPEKDVERSGTSYKHVDESYLSALSHNTQVSTHFKDVVDPHLILLKLNLDNKLETGNEYLSVMNSVNR</sequence>
<dbReference type="GO" id="GO:0005814">
    <property type="term" value="C:centriole"/>
    <property type="evidence" value="ECO:0007669"/>
    <property type="project" value="TreeGrafter"/>
</dbReference>
<evidence type="ECO:0000313" key="5">
    <source>
        <dbReference type="RefSeq" id="XP_015595254.1"/>
    </source>
</evidence>
<feature type="coiled-coil region" evidence="1">
    <location>
        <begin position="433"/>
        <end position="467"/>
    </location>
</feature>
<reference evidence="5" key="1">
    <citation type="submission" date="2025-08" db="UniProtKB">
        <authorList>
            <consortium name="RefSeq"/>
        </authorList>
    </citation>
    <scope>IDENTIFICATION</scope>
</reference>
<dbReference type="KEGG" id="ccin:107267744"/>
<dbReference type="RefSeq" id="XP_015595254.1">
    <property type="nucleotide sequence ID" value="XM_015739768.2"/>
</dbReference>
<dbReference type="InterPro" id="IPR033561">
    <property type="entry name" value="FBF1"/>
</dbReference>
<dbReference type="GO" id="GO:0060271">
    <property type="term" value="P:cilium assembly"/>
    <property type="evidence" value="ECO:0007669"/>
    <property type="project" value="InterPro"/>
</dbReference>
<feature type="coiled-coil region" evidence="1">
    <location>
        <begin position="529"/>
        <end position="618"/>
    </location>
</feature>
<dbReference type="GO" id="GO:0036064">
    <property type="term" value="C:ciliary basal body"/>
    <property type="evidence" value="ECO:0007669"/>
    <property type="project" value="TreeGrafter"/>
</dbReference>
<feature type="coiled-coil region" evidence="1">
    <location>
        <begin position="798"/>
        <end position="878"/>
    </location>
</feature>
<protein>
    <submittedName>
        <fullName evidence="5">Fas-binding factor 1</fullName>
    </submittedName>
</protein>
<dbReference type="PANTHER" id="PTHR33689:SF1">
    <property type="entry name" value="FAS-BINDING FACTOR 1"/>
    <property type="match status" value="1"/>
</dbReference>
<feature type="compositionally biased region" description="Polar residues" evidence="2">
    <location>
        <begin position="41"/>
        <end position="56"/>
    </location>
</feature>
<dbReference type="GeneID" id="107267744"/>
<feature type="coiled-coil region" evidence="1">
    <location>
        <begin position="673"/>
        <end position="739"/>
    </location>
</feature>
<evidence type="ECO:0000256" key="2">
    <source>
        <dbReference type="SAM" id="MobiDB-lite"/>
    </source>
</evidence>
<feature type="region of interest" description="Disordered" evidence="2">
    <location>
        <begin position="183"/>
        <end position="306"/>
    </location>
</feature>
<organism evidence="4 5">
    <name type="scientific">Cephus cinctus</name>
    <name type="common">Wheat stem sawfly</name>
    <dbReference type="NCBI Taxonomy" id="211228"/>
    <lineage>
        <taxon>Eukaryota</taxon>
        <taxon>Metazoa</taxon>
        <taxon>Ecdysozoa</taxon>
        <taxon>Arthropoda</taxon>
        <taxon>Hexapoda</taxon>
        <taxon>Insecta</taxon>
        <taxon>Pterygota</taxon>
        <taxon>Neoptera</taxon>
        <taxon>Endopterygota</taxon>
        <taxon>Hymenoptera</taxon>
        <taxon>Cephoidea</taxon>
        <taxon>Cephidae</taxon>
        <taxon>Cephus</taxon>
    </lineage>
</organism>
<feature type="compositionally biased region" description="Basic and acidic residues" evidence="2">
    <location>
        <begin position="342"/>
        <end position="352"/>
    </location>
</feature>
<name>A0AAJ7BV93_CEPCN</name>
<feature type="region of interest" description="Disordered" evidence="2">
    <location>
        <begin position="39"/>
        <end position="62"/>
    </location>
</feature>
<accession>A0AAJ7BV93</accession>
<dbReference type="GO" id="GO:0090162">
    <property type="term" value="P:establishment of epithelial cell polarity"/>
    <property type="evidence" value="ECO:0007669"/>
    <property type="project" value="InterPro"/>
</dbReference>
<dbReference type="Pfam" id="PF21007">
    <property type="entry name" value="FBF1"/>
    <property type="match status" value="1"/>
</dbReference>
<gene>
    <name evidence="5" type="primary">LOC107267744</name>
</gene>
<dbReference type="CTD" id="39330"/>
<dbReference type="AlphaFoldDB" id="A0AAJ7BV93"/>
<dbReference type="InterPro" id="IPR049390">
    <property type="entry name" value="FBF1_C"/>
</dbReference>
<evidence type="ECO:0000313" key="4">
    <source>
        <dbReference type="Proteomes" id="UP000694920"/>
    </source>
</evidence>
<feature type="region of interest" description="Disordered" evidence="2">
    <location>
        <begin position="1"/>
        <end position="20"/>
    </location>
</feature>
<dbReference type="Proteomes" id="UP000694920">
    <property type="component" value="Unplaced"/>
</dbReference>
<evidence type="ECO:0000259" key="3">
    <source>
        <dbReference type="Pfam" id="PF21007"/>
    </source>
</evidence>
<feature type="domain" description="Fas-binding factor 1 C-terminal" evidence="3">
    <location>
        <begin position="532"/>
        <end position="954"/>
    </location>
</feature>
<feature type="region of interest" description="Disordered" evidence="2">
    <location>
        <begin position="94"/>
        <end position="167"/>
    </location>
</feature>
<dbReference type="PANTHER" id="PTHR33689">
    <property type="entry name" value="FAS-BINDING FACTOR 1"/>
    <property type="match status" value="1"/>
</dbReference>
<feature type="compositionally biased region" description="Polar residues" evidence="2">
    <location>
        <begin position="127"/>
        <end position="136"/>
    </location>
</feature>
<keyword evidence="4" id="KW-1185">Reference proteome</keyword>